<dbReference type="WBParaSite" id="Minc3s00180g06920">
    <property type="protein sequence ID" value="Minc3s00180g06920"/>
    <property type="gene ID" value="Minc3s00180g06920"/>
</dbReference>
<feature type="region of interest" description="Disordered" evidence="3">
    <location>
        <begin position="1"/>
        <end position="20"/>
    </location>
</feature>
<keyword evidence="1" id="KW-0479">Metal-binding</keyword>
<organism evidence="5 6">
    <name type="scientific">Meloidogyne incognita</name>
    <name type="common">Southern root-knot nematode worm</name>
    <name type="synonym">Oxyuris incognita</name>
    <dbReference type="NCBI Taxonomy" id="6306"/>
    <lineage>
        <taxon>Eukaryota</taxon>
        <taxon>Metazoa</taxon>
        <taxon>Ecdysozoa</taxon>
        <taxon>Nematoda</taxon>
        <taxon>Chromadorea</taxon>
        <taxon>Rhabditida</taxon>
        <taxon>Tylenchina</taxon>
        <taxon>Tylenchomorpha</taxon>
        <taxon>Tylenchoidea</taxon>
        <taxon>Meloidogynidae</taxon>
        <taxon>Meloidogyninae</taxon>
        <taxon>Meloidogyne</taxon>
        <taxon>Meloidogyne incognita group</taxon>
    </lineage>
</organism>
<dbReference type="InterPro" id="IPR013087">
    <property type="entry name" value="Znf_C2H2_type"/>
</dbReference>
<evidence type="ECO:0000313" key="6">
    <source>
        <dbReference type="WBParaSite" id="Minc3s00180g06920"/>
    </source>
</evidence>
<evidence type="ECO:0000256" key="2">
    <source>
        <dbReference type="SAM" id="Coils"/>
    </source>
</evidence>
<evidence type="ECO:0000256" key="1">
    <source>
        <dbReference type="PROSITE-ProRule" id="PRU00042"/>
    </source>
</evidence>
<evidence type="ECO:0000259" key="4">
    <source>
        <dbReference type="PROSITE" id="PS50157"/>
    </source>
</evidence>
<feature type="domain" description="C2H2-type" evidence="4">
    <location>
        <begin position="182"/>
        <end position="210"/>
    </location>
</feature>
<evidence type="ECO:0000313" key="5">
    <source>
        <dbReference type="Proteomes" id="UP000887563"/>
    </source>
</evidence>
<keyword evidence="1" id="KW-0863">Zinc-finger</keyword>
<accession>A0A914KZN3</accession>
<dbReference type="Proteomes" id="UP000887563">
    <property type="component" value="Unplaced"/>
</dbReference>
<dbReference type="AlphaFoldDB" id="A0A914KZN3"/>
<sequence>MGDKKYKENEEEFNNDGEEDNSSIEEKYLLINELPDWQLIDEISIKLLEQGIGIFETLQQALPSVVLAQINKVILDEEKTKNEEQNNQNVCTSSQILKLFRLAQFQIEYLLKSQQEMVVKVEKMEKLAKRYKKENKIIKEQFCYGPNNNENEVEENEKKNKKNIEECSHWKRELFRSLLKEEKCNECNKLFLHSNFLFEHIQRKHNNNHNNINLNNLNPNSKAIKILGVKNNDFILDNNEELINNNKLNNIKRQRRGHSERSWRSLQRKNTQKQQNNTNNQSLINSQKQKTSSFYYYPSSERASSVSEEIIEEKNKNVGEESTNRTIIISENEE</sequence>
<dbReference type="PROSITE" id="PS00028">
    <property type="entry name" value="ZINC_FINGER_C2H2_1"/>
    <property type="match status" value="1"/>
</dbReference>
<keyword evidence="1" id="KW-0862">Zinc</keyword>
<reference evidence="6" key="1">
    <citation type="submission" date="2022-11" db="UniProtKB">
        <authorList>
            <consortium name="WormBaseParasite"/>
        </authorList>
    </citation>
    <scope>IDENTIFICATION</scope>
</reference>
<feature type="compositionally biased region" description="Basic and acidic residues" evidence="3">
    <location>
        <begin position="313"/>
        <end position="323"/>
    </location>
</feature>
<feature type="compositionally biased region" description="Acidic residues" evidence="3">
    <location>
        <begin position="9"/>
        <end position="20"/>
    </location>
</feature>
<feature type="region of interest" description="Disordered" evidence="3">
    <location>
        <begin position="252"/>
        <end position="290"/>
    </location>
</feature>
<feature type="compositionally biased region" description="Polar residues" evidence="3">
    <location>
        <begin position="324"/>
        <end position="334"/>
    </location>
</feature>
<dbReference type="GO" id="GO:0008270">
    <property type="term" value="F:zinc ion binding"/>
    <property type="evidence" value="ECO:0007669"/>
    <property type="project" value="UniProtKB-KW"/>
</dbReference>
<keyword evidence="2" id="KW-0175">Coiled coil</keyword>
<feature type="region of interest" description="Disordered" evidence="3">
    <location>
        <begin position="313"/>
        <end position="334"/>
    </location>
</feature>
<keyword evidence="5" id="KW-1185">Reference proteome</keyword>
<protein>
    <submittedName>
        <fullName evidence="6">C2H2-type domain-containing protein</fullName>
    </submittedName>
</protein>
<dbReference type="PROSITE" id="PS50157">
    <property type="entry name" value="ZINC_FINGER_C2H2_2"/>
    <property type="match status" value="1"/>
</dbReference>
<proteinExistence type="predicted"/>
<name>A0A914KZN3_MELIC</name>
<feature type="compositionally biased region" description="Low complexity" evidence="3">
    <location>
        <begin position="272"/>
        <end position="281"/>
    </location>
</feature>
<evidence type="ECO:0000256" key="3">
    <source>
        <dbReference type="SAM" id="MobiDB-lite"/>
    </source>
</evidence>
<feature type="coiled-coil region" evidence="2">
    <location>
        <begin position="114"/>
        <end position="141"/>
    </location>
</feature>